<dbReference type="EMBL" id="KJ859677">
    <property type="protein sequence ID" value="AID46849.1"/>
    <property type="molecule type" value="Genomic_DNA"/>
</dbReference>
<proteinExistence type="predicted"/>
<dbReference type="Proteomes" id="UP000140838">
    <property type="component" value="Genome"/>
</dbReference>
<dbReference type="GeneID" id="19738118"/>
<evidence type="ECO:0000313" key="1">
    <source>
        <dbReference type="EMBL" id="AID46849.1"/>
    </source>
</evidence>
<dbReference type="RefSeq" id="YP_009046107.1">
    <property type="nucleotide sequence ID" value="NC_024446.1"/>
</dbReference>
<name>A0A068EF13_9POXV</name>
<evidence type="ECO:0000313" key="2">
    <source>
        <dbReference type="Proteomes" id="UP000140838"/>
    </source>
</evidence>
<reference evidence="1 2" key="1">
    <citation type="journal article" date="2014" name="BMC Genomics">
        <title>The complete genome sequences of poxviruses isolated from a penguin and a pigeon in South Africa and comparison to other sequenced avipoxviruses.</title>
        <authorList>
            <person name="Offerman K."/>
            <person name="Carulei O."/>
            <person name="van der Walt A.P."/>
            <person name="Douglass N."/>
            <person name="Williamson A.L."/>
        </authorList>
    </citation>
    <scope>NUCLEOTIDE SEQUENCE [LARGE SCALE GENOMIC DNA]</scope>
    <source>
        <strain evidence="1">PSan92</strain>
    </source>
</reference>
<dbReference type="Pfam" id="PF04943">
    <property type="entry name" value="Pox_F11"/>
    <property type="match status" value="1"/>
</dbReference>
<sequence length="452" mass="52633">MNTNRKRTLDEYESGEESPGKLQIVEINDVGEDIKFTDNPYYKLIKSCDNSIDIAPLIGYVMIKINDIKGLTDKVNKLLPKTPNKLNSTSYINIPIDNIPLNFLDDGNKYFNVSEVYLLRICHGNDMMNIDKYVDDSFDYVAILCLKNSGRSVIMLNHCNKQYIMQDNFCLVSRSFYVINILTQIIGESIYLLVKLTPSDLFTKRWPSVLDSNKFMGKKCYIRNLREDTYLEKMKNMEKDIYKNIEFIIVNSILLEDLKARLDITKQLNHTIDKMFNHNNNKLFSDMIKLSEEIIDNDFKNMEKMSDSVLEDIKQISKTKNKLRERLLKAAVSSKEIEEILSDIPVIEDGTVKQFSLNQRAVYDHYKKVIYKNNSSLDLGCMNIEKSYMFNLYKVYGQNEYMITYILNLINRVKNGMEAIKVNLGEIYKSNINNINLAVSERINKVISEEYL</sequence>
<keyword evidence="2" id="KW-1185">Reference proteome</keyword>
<organism evidence="1 2">
    <name type="scientific">Penguinpox virus</name>
    <dbReference type="NCBI Taxonomy" id="648998"/>
    <lineage>
        <taxon>Viruses</taxon>
        <taxon>Varidnaviria</taxon>
        <taxon>Bamfordvirae</taxon>
        <taxon>Nucleocytoviricota</taxon>
        <taxon>Pokkesviricetes</taxon>
        <taxon>Chitovirales</taxon>
        <taxon>Poxviridae</taxon>
        <taxon>Chordopoxvirinae</taxon>
        <taxon>Avipoxvirus</taxon>
        <taxon>Avipoxvirus penguinpox</taxon>
    </lineage>
</organism>
<accession>A0A068EF13</accession>
<dbReference type="KEGG" id="vg:19738118"/>
<gene>
    <name evidence="1" type="ORF">pepv_114</name>
</gene>
<protein>
    <submittedName>
        <fullName evidence="1">Uncharacterized protein</fullName>
    </submittedName>
</protein>
<dbReference type="InterPro" id="IPR007027">
    <property type="entry name" value="Poxvirus_F11"/>
</dbReference>